<dbReference type="Proteomes" id="UP001207654">
    <property type="component" value="Unassembled WGS sequence"/>
</dbReference>
<dbReference type="CDD" id="cd03046">
    <property type="entry name" value="GST_N_GTT1_like"/>
    <property type="match status" value="1"/>
</dbReference>
<dbReference type="Gene3D" id="3.40.30.10">
    <property type="entry name" value="Glutaredoxin"/>
    <property type="match status" value="1"/>
</dbReference>
<dbReference type="Gene3D" id="1.20.1050.10">
    <property type="match status" value="1"/>
</dbReference>
<dbReference type="PANTHER" id="PTHR44051">
    <property type="entry name" value="GLUTATHIONE S-TRANSFERASE-RELATED"/>
    <property type="match status" value="1"/>
</dbReference>
<dbReference type="Pfam" id="PF13410">
    <property type="entry name" value="GST_C_2"/>
    <property type="match status" value="1"/>
</dbReference>
<evidence type="ECO:0000313" key="2">
    <source>
        <dbReference type="EMBL" id="MCY1075066.1"/>
    </source>
</evidence>
<dbReference type="SUPFAM" id="SSF52833">
    <property type="entry name" value="Thioredoxin-like"/>
    <property type="match status" value="1"/>
</dbReference>
<reference evidence="2 3" key="1">
    <citation type="submission" date="2022-11" db="EMBL/GenBank/DDBJ databases">
        <title>Minimal conservation of predation-associated metabolite biosynthetic gene clusters underscores biosynthetic potential of Myxococcota including descriptions for ten novel species: Archangium lansinium sp. nov., Myxococcus landrumus sp. nov., Nannocystis bai.</title>
        <authorList>
            <person name="Ahearne A."/>
            <person name="Stevens C."/>
            <person name="Phillips K."/>
        </authorList>
    </citation>
    <scope>NUCLEOTIDE SEQUENCE [LARGE SCALE GENOMIC DNA]</scope>
    <source>
        <strain evidence="2 3">MIWBW</strain>
    </source>
</reference>
<dbReference type="SFLD" id="SFLDG01150">
    <property type="entry name" value="Main.1:_Beta-like"/>
    <property type="match status" value="1"/>
</dbReference>
<comment type="caution">
    <text evidence="2">The sequence shown here is derived from an EMBL/GenBank/DDBJ whole genome shotgun (WGS) entry which is preliminary data.</text>
</comment>
<dbReference type="SFLD" id="SFLDG00358">
    <property type="entry name" value="Main_(cytGST)"/>
    <property type="match status" value="1"/>
</dbReference>
<dbReference type="RefSeq" id="WP_267534016.1">
    <property type="nucleotide sequence ID" value="NZ_JAPNKA010000001.1"/>
</dbReference>
<dbReference type="InterPro" id="IPR036249">
    <property type="entry name" value="Thioredoxin-like_sf"/>
</dbReference>
<dbReference type="InterPro" id="IPR004045">
    <property type="entry name" value="Glutathione_S-Trfase_N"/>
</dbReference>
<dbReference type="SUPFAM" id="SSF47616">
    <property type="entry name" value="GST C-terminal domain-like"/>
    <property type="match status" value="1"/>
</dbReference>
<evidence type="ECO:0000259" key="1">
    <source>
        <dbReference type="PROSITE" id="PS50404"/>
    </source>
</evidence>
<keyword evidence="3" id="KW-1185">Reference proteome</keyword>
<dbReference type="InterPro" id="IPR040079">
    <property type="entry name" value="Glutathione_S-Trfase"/>
</dbReference>
<dbReference type="CDD" id="cd03207">
    <property type="entry name" value="GST_C_8"/>
    <property type="match status" value="1"/>
</dbReference>
<gene>
    <name evidence="2" type="ORF">OV287_11235</name>
</gene>
<dbReference type="EMBL" id="JAPNKA010000001">
    <property type="protein sequence ID" value="MCY1075066.1"/>
    <property type="molecule type" value="Genomic_DNA"/>
</dbReference>
<sequence length="204" mass="22932">MFCIQNETAIGEPMKLYFNPHSRAVVSKWMLDECGAEYELVPIDFLKREHKTPEFLKINPAGKLPALVDGEAKVFEGAAICLYLADKYPQARLAPKSGSPERGRYLSLMVYSTSQLEPAMADRMLKVETLPQRGWTDFDTALNVVEEELGKGPYLFGDWFTAADVMIGSMCIWMRRWAAPTGRPAIDAYVERLLARPHVMKPGG</sequence>
<accession>A0ABT4A119</accession>
<feature type="domain" description="GST N-terminal" evidence="1">
    <location>
        <begin position="11"/>
        <end position="92"/>
    </location>
</feature>
<dbReference type="PROSITE" id="PS50404">
    <property type="entry name" value="GST_NTER"/>
    <property type="match status" value="1"/>
</dbReference>
<dbReference type="InterPro" id="IPR036282">
    <property type="entry name" value="Glutathione-S-Trfase_C_sf"/>
</dbReference>
<protein>
    <submittedName>
        <fullName evidence="2">Glutathione S-transferase family protein</fullName>
    </submittedName>
</protein>
<organism evidence="2 3">
    <name type="scientific">Archangium lansingense</name>
    <dbReference type="NCBI Taxonomy" id="2995310"/>
    <lineage>
        <taxon>Bacteria</taxon>
        <taxon>Pseudomonadati</taxon>
        <taxon>Myxococcota</taxon>
        <taxon>Myxococcia</taxon>
        <taxon>Myxococcales</taxon>
        <taxon>Cystobacterineae</taxon>
        <taxon>Archangiaceae</taxon>
        <taxon>Archangium</taxon>
    </lineage>
</organism>
<name>A0ABT4A119_9BACT</name>
<proteinExistence type="predicted"/>
<evidence type="ECO:0000313" key="3">
    <source>
        <dbReference type="Proteomes" id="UP001207654"/>
    </source>
</evidence>
<dbReference type="Pfam" id="PF02798">
    <property type="entry name" value="GST_N"/>
    <property type="match status" value="1"/>
</dbReference>
<dbReference type="SFLD" id="SFLDS00019">
    <property type="entry name" value="Glutathione_Transferase_(cytos"/>
    <property type="match status" value="1"/>
</dbReference>
<dbReference type="PANTHER" id="PTHR44051:SF21">
    <property type="entry name" value="GLUTATHIONE S-TRANSFERASE FAMILY PROTEIN"/>
    <property type="match status" value="1"/>
</dbReference>